<name>A0A0E0NRN6_ORYRU</name>
<protein>
    <submittedName>
        <fullName evidence="1">Uncharacterized protein</fullName>
    </submittedName>
</protein>
<evidence type="ECO:0000313" key="1">
    <source>
        <dbReference type="EnsemblPlants" id="ORUFI03G08700.1"/>
    </source>
</evidence>
<accession>A0A0E0NRN6</accession>
<dbReference type="Gramene" id="ORUFI03G08700.1">
    <property type="protein sequence ID" value="ORUFI03G08700.1"/>
    <property type="gene ID" value="ORUFI03G08700"/>
</dbReference>
<dbReference type="EnsemblPlants" id="ORUFI03G08700.1">
    <property type="protein sequence ID" value="ORUFI03G08700.1"/>
    <property type="gene ID" value="ORUFI03G08700"/>
</dbReference>
<keyword evidence="2" id="KW-1185">Reference proteome</keyword>
<sequence length="128" mass="13257">MEDLAATWRTTTAKRPLAVAGVSGSGDSGRFAAAVTVEALAMSADAGGERRVKTQSGLGRTDNDGSFPLLRALSCCLTPQGCLSGENPVLAPLSPDGRTAAAFPSLLFLKTSFWHPLGGDLVWDPLLV</sequence>
<proteinExistence type="predicted"/>
<organism evidence="1 2">
    <name type="scientific">Oryza rufipogon</name>
    <name type="common">Brownbeard rice</name>
    <name type="synonym">Asian wild rice</name>
    <dbReference type="NCBI Taxonomy" id="4529"/>
    <lineage>
        <taxon>Eukaryota</taxon>
        <taxon>Viridiplantae</taxon>
        <taxon>Streptophyta</taxon>
        <taxon>Embryophyta</taxon>
        <taxon>Tracheophyta</taxon>
        <taxon>Spermatophyta</taxon>
        <taxon>Magnoliopsida</taxon>
        <taxon>Liliopsida</taxon>
        <taxon>Poales</taxon>
        <taxon>Poaceae</taxon>
        <taxon>BOP clade</taxon>
        <taxon>Oryzoideae</taxon>
        <taxon>Oryzeae</taxon>
        <taxon>Oryzinae</taxon>
        <taxon>Oryza</taxon>
    </lineage>
</organism>
<dbReference type="HOGENOM" id="CLU_1963201_0_0_1"/>
<reference evidence="1" key="2">
    <citation type="submission" date="2015-06" db="UniProtKB">
        <authorList>
            <consortium name="EnsemblPlants"/>
        </authorList>
    </citation>
    <scope>IDENTIFICATION</scope>
</reference>
<dbReference type="AlphaFoldDB" id="A0A0E0NRN6"/>
<dbReference type="Proteomes" id="UP000008022">
    <property type="component" value="Unassembled WGS sequence"/>
</dbReference>
<reference evidence="2" key="1">
    <citation type="submission" date="2013-06" db="EMBL/GenBank/DDBJ databases">
        <authorList>
            <person name="Zhao Q."/>
        </authorList>
    </citation>
    <scope>NUCLEOTIDE SEQUENCE</scope>
    <source>
        <strain evidence="2">cv. W1943</strain>
    </source>
</reference>
<evidence type="ECO:0000313" key="2">
    <source>
        <dbReference type="Proteomes" id="UP000008022"/>
    </source>
</evidence>